<dbReference type="EMBL" id="CP133647">
    <property type="protein sequence ID" value="WNH00956.1"/>
    <property type="molecule type" value="Genomic_DNA"/>
</dbReference>
<dbReference type="RefSeq" id="WP_189760797.1">
    <property type="nucleotide sequence ID" value="NZ_CAWPOC010000007.1"/>
</dbReference>
<dbReference type="Pfam" id="PF13986">
    <property type="entry name" value="DUF4224"/>
    <property type="match status" value="1"/>
</dbReference>
<evidence type="ECO:0000259" key="1">
    <source>
        <dbReference type="Pfam" id="PF13986"/>
    </source>
</evidence>
<evidence type="ECO:0000313" key="3">
    <source>
        <dbReference type="Proteomes" id="UP001300348"/>
    </source>
</evidence>
<dbReference type="GeneID" id="88856681"/>
<protein>
    <submittedName>
        <fullName evidence="2">DUF4224 domain-containing protein</fullName>
    </submittedName>
</protein>
<feature type="domain" description="DUF4224" evidence="1">
    <location>
        <begin position="7"/>
        <end position="49"/>
    </location>
</feature>
<proteinExistence type="predicted"/>
<dbReference type="Proteomes" id="UP001300348">
    <property type="component" value="Chromosome"/>
</dbReference>
<evidence type="ECO:0000313" key="2">
    <source>
        <dbReference type="EMBL" id="WNH00956.1"/>
    </source>
</evidence>
<keyword evidence="3" id="KW-1185">Reference proteome</keyword>
<name>A0ABY9XEE2_9GAMM</name>
<gene>
    <name evidence="2" type="ORF">QL112_013950</name>
</gene>
<reference evidence="2 3" key="1">
    <citation type="journal article" date="2023" name="Access Microbiol">
        <title>The genome of a steinernematid-associated Pseudomonas piscis bacterium encodes the biosynthesis of insect toxins.</title>
        <authorList>
            <person name="Awori R.M."/>
            <person name="Hendre P."/>
            <person name="Amugune N.O."/>
        </authorList>
    </citation>
    <scope>NUCLEOTIDE SEQUENCE [LARGE SCALE GENOMIC DNA]</scope>
    <source>
        <strain evidence="2 3">97</strain>
    </source>
</reference>
<dbReference type="InterPro" id="IPR025319">
    <property type="entry name" value="DUF4224"/>
</dbReference>
<accession>A0ABY9XEE2</accession>
<organism evidence="2 3">
    <name type="scientific">Xenorhabdus griffiniae</name>
    <dbReference type="NCBI Taxonomy" id="351672"/>
    <lineage>
        <taxon>Bacteria</taxon>
        <taxon>Pseudomonadati</taxon>
        <taxon>Pseudomonadota</taxon>
        <taxon>Gammaproteobacteria</taxon>
        <taxon>Enterobacterales</taxon>
        <taxon>Morganellaceae</taxon>
        <taxon>Xenorhabdus</taxon>
    </lineage>
</organism>
<sequence length="73" mass="8402">MSEPIYLTDKELILLTGFKQKSHQIKWLTSNRIHHYINKLGKPIVIRSEFTGNYRQQASTKVESPDFGALLNG</sequence>